<evidence type="ECO:0000313" key="3">
    <source>
        <dbReference type="Proteomes" id="UP000034050"/>
    </source>
</evidence>
<reference evidence="2 3" key="1">
    <citation type="journal article" date="2015" name="Nature">
        <title>rRNA introns, odd ribosomes, and small enigmatic genomes across a large radiation of phyla.</title>
        <authorList>
            <person name="Brown C.T."/>
            <person name="Hug L.A."/>
            <person name="Thomas B.C."/>
            <person name="Sharon I."/>
            <person name="Castelle C.J."/>
            <person name="Singh A."/>
            <person name="Wilkins M.J."/>
            <person name="Williams K.H."/>
            <person name="Banfield J.F."/>
        </authorList>
    </citation>
    <scope>NUCLEOTIDE SEQUENCE [LARGE SCALE GENOMIC DNA]</scope>
</reference>
<protein>
    <submittedName>
        <fullName evidence="2">Recombinase</fullName>
    </submittedName>
</protein>
<dbReference type="EMBL" id="LCFD01000001">
    <property type="protein sequence ID" value="KKS87673.1"/>
    <property type="molecule type" value="Genomic_DNA"/>
</dbReference>
<dbReference type="AlphaFoldDB" id="A0A0G1FL99"/>
<dbReference type="Pfam" id="PF07508">
    <property type="entry name" value="Recombinase"/>
    <property type="match status" value="1"/>
</dbReference>
<dbReference type="InterPro" id="IPR011109">
    <property type="entry name" value="DNA_bind_recombinase_dom"/>
</dbReference>
<evidence type="ECO:0000259" key="1">
    <source>
        <dbReference type="PROSITE" id="PS51736"/>
    </source>
</evidence>
<organism evidence="2 3">
    <name type="scientific">Candidatus Gottesmanbacteria bacterium GW2011_GWB1_43_11</name>
    <dbReference type="NCBI Taxonomy" id="1618446"/>
    <lineage>
        <taxon>Bacteria</taxon>
        <taxon>Candidatus Gottesmaniibacteriota</taxon>
    </lineage>
</organism>
<dbReference type="GO" id="GO:0000150">
    <property type="term" value="F:DNA strand exchange activity"/>
    <property type="evidence" value="ECO:0007669"/>
    <property type="project" value="InterPro"/>
</dbReference>
<name>A0A0G1FL99_9BACT</name>
<dbReference type="PROSITE" id="PS51736">
    <property type="entry name" value="RECOMBINASES_3"/>
    <property type="match status" value="1"/>
</dbReference>
<feature type="domain" description="Resolvase/invertase-type recombinase catalytic" evidence="1">
    <location>
        <begin position="30"/>
        <end position="177"/>
    </location>
</feature>
<dbReference type="InterPro" id="IPR050639">
    <property type="entry name" value="SSR_resolvase"/>
</dbReference>
<dbReference type="Proteomes" id="UP000034050">
    <property type="component" value="Unassembled WGS sequence"/>
</dbReference>
<dbReference type="STRING" id="1618446.UV61_C0001G0080"/>
<dbReference type="PANTHER" id="PTHR30461:SF23">
    <property type="entry name" value="DNA RECOMBINASE-RELATED"/>
    <property type="match status" value="1"/>
</dbReference>
<dbReference type="PANTHER" id="PTHR30461">
    <property type="entry name" value="DNA-INVERTASE FROM LAMBDOID PROPHAGE"/>
    <property type="match status" value="1"/>
</dbReference>
<dbReference type="Gene3D" id="3.90.1750.20">
    <property type="entry name" value="Putative Large Serine Recombinase, Chain B, Domain 2"/>
    <property type="match status" value="1"/>
</dbReference>
<dbReference type="InterPro" id="IPR038109">
    <property type="entry name" value="DNA_bind_recomb_sf"/>
</dbReference>
<dbReference type="InterPro" id="IPR036162">
    <property type="entry name" value="Resolvase-like_N_sf"/>
</dbReference>
<dbReference type="Pfam" id="PF00239">
    <property type="entry name" value="Resolvase"/>
    <property type="match status" value="1"/>
</dbReference>
<gene>
    <name evidence="2" type="ORF">UV61_C0001G0080</name>
</gene>
<sequence>MPSLGQDLTVLSAPSGGILRIMDTKDIQIKYIGYARKSSEDNKERQAASLPEQLYILEGIKSRHKLRIVETLQESRSAHEKGRPIFENMITRIESGEVNAILTWHPNRLARNMTDGGKIIDIFDTGKLLELRTPSRTYHNTPEDKFMLTLEFGLSKKDSDDKAIVVKRGMDKKCRDGWRPGVAPQGYLNDKATESGFRRVLVDPERLPFIKKIFELFRGGTSVNEINRIAKDEWGYRTRQKRRCGGGPLSISMIYKILGCAFYCGKYEYPEGSGQWYEGKHETAISEQLFEEVQVILGHRSQYKLKHHDYAYTSLIKCGFCKSSITAEQKWQCICRTCKLKFSLTKKNKEICPGCQTRIDHMKNPKILHYVYYRCTRRKNPSCRQRGLRVDLLEKQVDSELATLEIPLGFVEWAIKQINAMNEGERDFRENTIKSLTSSHSDARKRLDNLIKLKISPLNSDGSLLSDEQFKEQKLTLEAEIKGLDKQMGNVDQRMFQVAEEINEKFTFAAQARKRFTTGDLQTKRQILEQLGSHLTLQDKILRIDSPISFLTIKKMKKESPVITEMLAPNKQNVPITKIEAFEASIPTMLRGRESRPA</sequence>
<dbReference type="InterPro" id="IPR006119">
    <property type="entry name" value="Resolv_N"/>
</dbReference>
<comment type="caution">
    <text evidence="2">The sequence shown here is derived from an EMBL/GenBank/DDBJ whole genome shotgun (WGS) entry which is preliminary data.</text>
</comment>
<dbReference type="CDD" id="cd00338">
    <property type="entry name" value="Ser_Recombinase"/>
    <property type="match status" value="1"/>
</dbReference>
<dbReference type="Gene3D" id="3.40.50.1390">
    <property type="entry name" value="Resolvase, N-terminal catalytic domain"/>
    <property type="match status" value="1"/>
</dbReference>
<dbReference type="GO" id="GO:0003677">
    <property type="term" value="F:DNA binding"/>
    <property type="evidence" value="ECO:0007669"/>
    <property type="project" value="InterPro"/>
</dbReference>
<accession>A0A0G1FL99</accession>
<proteinExistence type="predicted"/>
<dbReference type="SMART" id="SM00857">
    <property type="entry name" value="Resolvase"/>
    <property type="match status" value="1"/>
</dbReference>
<dbReference type="SUPFAM" id="SSF53041">
    <property type="entry name" value="Resolvase-like"/>
    <property type="match status" value="1"/>
</dbReference>
<evidence type="ECO:0000313" key="2">
    <source>
        <dbReference type="EMBL" id="KKS87673.1"/>
    </source>
</evidence>